<dbReference type="HAMAP" id="MF_00181">
    <property type="entry name" value="Cytosol_peptidase_M17"/>
    <property type="match status" value="1"/>
</dbReference>
<keyword evidence="12" id="KW-1185">Reference proteome</keyword>
<evidence type="ECO:0000256" key="4">
    <source>
        <dbReference type="ARBA" id="ARBA00022438"/>
    </source>
</evidence>
<dbReference type="CDD" id="cd00433">
    <property type="entry name" value="Peptidase_M17"/>
    <property type="match status" value="1"/>
</dbReference>
<feature type="binding site" evidence="8">
    <location>
        <position position="363"/>
    </location>
    <ligand>
        <name>Mn(2+)</name>
        <dbReference type="ChEBI" id="CHEBI:29035"/>
        <label>2</label>
    </ligand>
</feature>
<dbReference type="GO" id="GO:0006508">
    <property type="term" value="P:proteolysis"/>
    <property type="evidence" value="ECO:0007669"/>
    <property type="project" value="UniProtKB-KW"/>
</dbReference>
<dbReference type="Proteomes" id="UP000005710">
    <property type="component" value="Unassembled WGS sequence"/>
</dbReference>
<feature type="binding site" evidence="8">
    <location>
        <position position="447"/>
    </location>
    <ligand>
        <name>Mn(2+)</name>
        <dbReference type="ChEBI" id="CHEBI:29035"/>
        <label>1</label>
    </ligand>
</feature>
<dbReference type="Gene3D" id="3.40.630.10">
    <property type="entry name" value="Zn peptidases"/>
    <property type="match status" value="1"/>
</dbReference>
<evidence type="ECO:0000256" key="3">
    <source>
        <dbReference type="ARBA" id="ARBA00009528"/>
    </source>
</evidence>
<name>K6QBY7_9FIRM</name>
<dbReference type="GO" id="GO:0005737">
    <property type="term" value="C:cytoplasm"/>
    <property type="evidence" value="ECO:0007669"/>
    <property type="project" value="UniProtKB-SubCell"/>
</dbReference>
<dbReference type="STRING" id="867903.ThesuDRAFT_00181"/>
<comment type="function">
    <text evidence="7 8">Presumably involved in the processing and regular turnover of intracellular proteins. Catalyzes the removal of unsubstituted N-terminal amino acids from various peptides.</text>
</comment>
<evidence type="ECO:0000256" key="2">
    <source>
        <dbReference type="ARBA" id="ARBA00000967"/>
    </source>
</evidence>
<dbReference type="Gene3D" id="3.40.220.10">
    <property type="entry name" value="Leucine Aminopeptidase, subunit E, domain 1"/>
    <property type="match status" value="1"/>
</dbReference>
<keyword evidence="5 8" id="KW-0645">Protease</keyword>
<feature type="domain" description="Cytosol aminopeptidase" evidence="10">
    <location>
        <begin position="443"/>
        <end position="450"/>
    </location>
</feature>
<feature type="active site" evidence="8">
    <location>
        <position position="375"/>
    </location>
</feature>
<dbReference type="InterPro" id="IPR023042">
    <property type="entry name" value="Peptidase_M17_leu_NH2_pept"/>
</dbReference>
<dbReference type="HOGENOM" id="CLU_013734_2_2_9"/>
<dbReference type="EMBL" id="AENY02000004">
    <property type="protein sequence ID" value="EKP93936.1"/>
    <property type="molecule type" value="Genomic_DNA"/>
</dbReference>
<comment type="subcellular location">
    <subcellularLocation>
        <location evidence="8">Cytoplasm</location>
    </subcellularLocation>
</comment>
<dbReference type="EC" id="3.4.11.10" evidence="8"/>
<feature type="compositionally biased region" description="Low complexity" evidence="9">
    <location>
        <begin position="183"/>
        <end position="208"/>
    </location>
</feature>
<organism evidence="11 12">
    <name type="scientific">Thermaerobacter subterraneus DSM 13965</name>
    <dbReference type="NCBI Taxonomy" id="867903"/>
    <lineage>
        <taxon>Bacteria</taxon>
        <taxon>Bacillati</taxon>
        <taxon>Bacillota</taxon>
        <taxon>Clostridia</taxon>
        <taxon>Eubacteriales</taxon>
        <taxon>Clostridiales Family XVII. Incertae Sedis</taxon>
        <taxon>Thermaerobacter</taxon>
    </lineage>
</organism>
<dbReference type="SUPFAM" id="SSF52949">
    <property type="entry name" value="Macro domain-like"/>
    <property type="match status" value="1"/>
</dbReference>
<evidence type="ECO:0000313" key="11">
    <source>
        <dbReference type="EMBL" id="EKP93936.1"/>
    </source>
</evidence>
<feature type="binding site" evidence="8">
    <location>
        <position position="447"/>
    </location>
    <ligand>
        <name>Mn(2+)</name>
        <dbReference type="ChEBI" id="CHEBI:29035"/>
        <label>2</label>
    </ligand>
</feature>
<dbReference type="PROSITE" id="PS00631">
    <property type="entry name" value="CYTOSOL_AP"/>
    <property type="match status" value="1"/>
</dbReference>
<keyword evidence="8" id="KW-0464">Manganese</keyword>
<dbReference type="PANTHER" id="PTHR11963">
    <property type="entry name" value="LEUCINE AMINOPEPTIDASE-RELATED"/>
    <property type="match status" value="1"/>
</dbReference>
<feature type="active site" evidence="8">
    <location>
        <position position="449"/>
    </location>
</feature>
<feature type="binding site" evidence="8">
    <location>
        <position position="445"/>
    </location>
    <ligand>
        <name>Mn(2+)</name>
        <dbReference type="ChEBI" id="CHEBI:29035"/>
        <label>1</label>
    </ligand>
</feature>
<sequence length="599" mass="60906">MRTPEVAFRVAPVTEVAADAVVVNLFEGVTVPGGATGAVDQALHGAIQEAIAAGALRGRLGEVLVLPTLGRLPARWVVVAGLGPREEFGRVAVRTASAAALRAAKKHGCRSVATIAHGAGIGGLDPQLAALATVEGALLGLYRYRPEGPGGQSGAGGEAAGGGRGAAGMGGAPAHGDSGEGAAGSWAGSAARQAGPGAPAGAGPETAPETSHALGLLGAAVDPTGRRGGRPLGRRGRAADEGDGPGVEQIWLVDRTGAQQQALERGLQEGRILAEAVITARQLGNRPANDLTPARLAQAAARLEDLPGVQVAVLDEEELRRRGFGAILAVGQGRAQPPRLIAIDYVGPGRDGSEPPDAAFVGKGVTFDTGGISLKPRDGMEDMKFDMMGAAAVIGALEAVARLALPARLLGVVAAVENMPGGRAFKPGDVITTYDGTTVEVNNTDAEGRLILADALAYARERGARRLIDLATLTGAMVIALGHHVAGLFANDDAWAARVLRAAGAAGEPLWRLPLVASYRERLRSEYADLRNTGGRPAGSITAALFLQTFAGDTPWAHLDIAGVAWSDRVEGDHGKGATGYGVRTLVELARNLAAGGRA</sequence>
<dbReference type="GO" id="GO:0030145">
    <property type="term" value="F:manganese ion binding"/>
    <property type="evidence" value="ECO:0007669"/>
    <property type="project" value="UniProtKB-UniRule"/>
</dbReference>
<dbReference type="Pfam" id="PF00883">
    <property type="entry name" value="Peptidase_M17"/>
    <property type="match status" value="1"/>
</dbReference>
<accession>K6QBY7</accession>
<feature type="region of interest" description="Disordered" evidence="9">
    <location>
        <begin position="150"/>
        <end position="245"/>
    </location>
</feature>
<keyword evidence="8" id="KW-0479">Metal-binding</keyword>
<evidence type="ECO:0000256" key="5">
    <source>
        <dbReference type="ARBA" id="ARBA00022670"/>
    </source>
</evidence>
<feature type="binding site" evidence="8">
    <location>
        <position position="368"/>
    </location>
    <ligand>
        <name>Mn(2+)</name>
        <dbReference type="ChEBI" id="CHEBI:29035"/>
        <label>2</label>
    </ligand>
</feature>
<feature type="binding site" evidence="8">
    <location>
        <position position="386"/>
    </location>
    <ligand>
        <name>Mn(2+)</name>
        <dbReference type="ChEBI" id="CHEBI:29035"/>
        <label>2</label>
    </ligand>
</feature>
<comment type="caution">
    <text evidence="11">The sequence shown here is derived from an EMBL/GenBank/DDBJ whole genome shotgun (WGS) entry which is preliminary data.</text>
</comment>
<keyword evidence="4 8" id="KW-0031">Aminopeptidase</keyword>
<keyword evidence="8" id="KW-0963">Cytoplasm</keyword>
<evidence type="ECO:0000256" key="8">
    <source>
        <dbReference type="HAMAP-Rule" id="MF_00181"/>
    </source>
</evidence>
<evidence type="ECO:0000256" key="9">
    <source>
        <dbReference type="SAM" id="MobiDB-lite"/>
    </source>
</evidence>
<dbReference type="InterPro" id="IPR000819">
    <property type="entry name" value="Peptidase_M17_C"/>
</dbReference>
<comment type="catalytic activity">
    <reaction evidence="1 8">
        <text>Release of an N-terminal amino acid, Xaa-|-Yaa-, in which Xaa is preferably Leu, but may be other amino acids including Pro although not Arg or Lys, and Yaa may be Pro. Amino acid amides and methyl esters are also readily hydrolyzed, but rates on arylamides are exceedingly low.</text>
        <dbReference type="EC" id="3.4.11.1"/>
    </reaction>
</comment>
<evidence type="ECO:0000256" key="7">
    <source>
        <dbReference type="ARBA" id="ARBA00049972"/>
    </source>
</evidence>
<dbReference type="RefSeq" id="WP_006904882.1">
    <property type="nucleotide sequence ID" value="NZ_JH976536.1"/>
</dbReference>
<dbReference type="eggNOG" id="COG0260">
    <property type="taxonomic scope" value="Bacteria"/>
</dbReference>
<evidence type="ECO:0000256" key="1">
    <source>
        <dbReference type="ARBA" id="ARBA00000135"/>
    </source>
</evidence>
<dbReference type="InterPro" id="IPR043472">
    <property type="entry name" value="Macro_dom-like"/>
</dbReference>
<evidence type="ECO:0000313" key="12">
    <source>
        <dbReference type="Proteomes" id="UP000005710"/>
    </source>
</evidence>
<dbReference type="GO" id="GO:0070006">
    <property type="term" value="F:metalloaminopeptidase activity"/>
    <property type="evidence" value="ECO:0007669"/>
    <property type="project" value="InterPro"/>
</dbReference>
<comment type="catalytic activity">
    <reaction evidence="2 8">
        <text>Release of an N-terminal amino acid, preferentially leucine, but not glutamic or aspartic acids.</text>
        <dbReference type="EC" id="3.4.11.10"/>
    </reaction>
</comment>
<feature type="binding site" evidence="8">
    <location>
        <position position="368"/>
    </location>
    <ligand>
        <name>Mn(2+)</name>
        <dbReference type="ChEBI" id="CHEBI:29035"/>
        <label>1</label>
    </ligand>
</feature>
<reference evidence="11" key="1">
    <citation type="submission" date="2010-10" db="EMBL/GenBank/DDBJ databases">
        <authorList>
            <consortium name="US DOE Joint Genome Institute (JGI-PGF)"/>
            <person name="Lucas S."/>
            <person name="Copeland A."/>
            <person name="Lapidus A."/>
            <person name="Bruce D."/>
            <person name="Goodwin L."/>
            <person name="Pitluck S."/>
            <person name="Kyrpides N."/>
            <person name="Mavromatis K."/>
            <person name="Detter J.C."/>
            <person name="Han C."/>
            <person name="Land M."/>
            <person name="Hauser L."/>
            <person name="Markowitz V."/>
            <person name="Cheng J.-F."/>
            <person name="Hugenholtz P."/>
            <person name="Woyke T."/>
            <person name="Wu D."/>
            <person name="Pukall R."/>
            <person name="Wahrenburg C."/>
            <person name="Brambilla E."/>
            <person name="Klenk H.-P."/>
            <person name="Eisen J.A."/>
        </authorList>
    </citation>
    <scope>NUCLEOTIDE SEQUENCE [LARGE SCALE GENOMIC DNA]</scope>
    <source>
        <strain evidence="11">DSM 13965</strain>
    </source>
</reference>
<dbReference type="EC" id="3.4.11.1" evidence="8"/>
<dbReference type="AlphaFoldDB" id="K6QBY7"/>
<dbReference type="PANTHER" id="PTHR11963:SF23">
    <property type="entry name" value="CYTOSOL AMINOPEPTIDASE"/>
    <property type="match status" value="1"/>
</dbReference>
<comment type="cofactor">
    <cofactor evidence="8">
        <name>Mn(2+)</name>
        <dbReference type="ChEBI" id="CHEBI:29035"/>
    </cofactor>
    <text evidence="8">Binds 2 manganese ions per subunit.</text>
</comment>
<keyword evidence="6 8" id="KW-0378">Hydrolase</keyword>
<evidence type="ECO:0000256" key="6">
    <source>
        <dbReference type="ARBA" id="ARBA00022801"/>
    </source>
</evidence>
<protein>
    <recommendedName>
        <fullName evidence="8">Probable cytosol aminopeptidase</fullName>
        <ecNumber evidence="8">3.4.11.1</ecNumber>
    </recommendedName>
    <alternativeName>
        <fullName evidence="8">Leucine aminopeptidase</fullName>
        <shortName evidence="8">LAP</shortName>
        <ecNumber evidence="8">3.4.11.10</ecNumber>
    </alternativeName>
    <alternativeName>
        <fullName evidence="8">Leucyl aminopeptidase</fullName>
    </alternativeName>
</protein>
<dbReference type="SUPFAM" id="SSF53187">
    <property type="entry name" value="Zn-dependent exopeptidases"/>
    <property type="match status" value="1"/>
</dbReference>
<gene>
    <name evidence="8" type="primary">pepA</name>
    <name evidence="11" type="ORF">ThesuDRAFT_00181</name>
</gene>
<comment type="similarity">
    <text evidence="3 8">Belongs to the peptidase M17 family.</text>
</comment>
<proteinExistence type="inferred from homology"/>
<evidence type="ECO:0000259" key="10">
    <source>
        <dbReference type="PROSITE" id="PS00631"/>
    </source>
</evidence>
<dbReference type="PRINTS" id="PR00481">
    <property type="entry name" value="LAMNOPPTDASE"/>
</dbReference>
<dbReference type="Pfam" id="PF02789">
    <property type="entry name" value="Peptidase_M17_N"/>
    <property type="match status" value="1"/>
</dbReference>
<dbReference type="InterPro" id="IPR008283">
    <property type="entry name" value="Peptidase_M17_N"/>
</dbReference>
<feature type="compositionally biased region" description="Gly residues" evidence="9">
    <location>
        <begin position="150"/>
        <end position="173"/>
    </location>
</feature>
<reference evidence="11" key="2">
    <citation type="submission" date="2012-10" db="EMBL/GenBank/DDBJ databases">
        <title>Improved high-quality draft of Thermaerobacter subterraneus C21, DSM 13965.</title>
        <authorList>
            <consortium name="DOE Joint Genome Institute"/>
            <person name="Eisen J."/>
            <person name="Huntemann M."/>
            <person name="Wei C.-L."/>
            <person name="Han J."/>
            <person name="Detter J.C."/>
            <person name="Han C."/>
            <person name="Tapia R."/>
            <person name="Chen A."/>
            <person name="Kyrpides N."/>
            <person name="Mavromatis K."/>
            <person name="Markowitz V."/>
            <person name="Szeto E."/>
            <person name="Ivanova N."/>
            <person name="Mikhailova N."/>
            <person name="Ovchinnikova G."/>
            <person name="Pagani I."/>
            <person name="Pati A."/>
            <person name="Goodwin L."/>
            <person name="Nordberg H.P."/>
            <person name="Cantor M.N."/>
            <person name="Hua S.X."/>
            <person name="Woyke T."/>
            <person name="Eisen J."/>
            <person name="Klenk H.-P."/>
        </authorList>
    </citation>
    <scope>NUCLEOTIDE SEQUENCE [LARGE SCALE GENOMIC DNA]</scope>
    <source>
        <strain evidence="11">DSM 13965</strain>
    </source>
</reference>
<feature type="compositionally biased region" description="Basic residues" evidence="9">
    <location>
        <begin position="227"/>
        <end position="236"/>
    </location>
</feature>
<dbReference type="InterPro" id="IPR011356">
    <property type="entry name" value="Leucine_aapep/pepB"/>
</dbReference>